<evidence type="ECO:0000256" key="10">
    <source>
        <dbReference type="SAM" id="MobiDB-lite"/>
    </source>
</evidence>
<feature type="compositionally biased region" description="Acidic residues" evidence="10">
    <location>
        <begin position="3747"/>
        <end position="3759"/>
    </location>
</feature>
<evidence type="ECO:0000256" key="9">
    <source>
        <dbReference type="PIRNR" id="PIRNR010340"/>
    </source>
</evidence>
<comment type="similarity">
    <text evidence="3 9">Belongs to the midasin family.</text>
</comment>
<comment type="subcellular location">
    <subcellularLocation>
        <location evidence="1">Nucleus</location>
        <location evidence="1">Nucleolus</location>
    </subcellularLocation>
    <subcellularLocation>
        <location evidence="2">Nucleus</location>
        <location evidence="2">Nucleoplasm</location>
    </subcellularLocation>
</comment>
<dbReference type="SUPFAM" id="SSF53300">
    <property type="entry name" value="vWA-like"/>
    <property type="match status" value="1"/>
</dbReference>
<evidence type="ECO:0000256" key="3">
    <source>
        <dbReference type="ARBA" id="ARBA00007188"/>
    </source>
</evidence>
<dbReference type="GO" id="GO:0000055">
    <property type="term" value="P:ribosomal large subunit export from nucleus"/>
    <property type="evidence" value="ECO:0007669"/>
    <property type="project" value="TreeGrafter"/>
</dbReference>
<feature type="compositionally biased region" description="Acidic residues" evidence="10">
    <location>
        <begin position="3682"/>
        <end position="3691"/>
    </location>
</feature>
<accession>A0A0K2U0I8</accession>
<evidence type="ECO:0000256" key="2">
    <source>
        <dbReference type="ARBA" id="ARBA00004642"/>
    </source>
</evidence>
<feature type="domain" description="VWFA" evidence="11">
    <location>
        <begin position="4237"/>
        <end position="4432"/>
    </location>
</feature>
<proteinExistence type="inferred from homology"/>
<dbReference type="PANTHER" id="PTHR48103">
    <property type="entry name" value="MIDASIN-RELATED"/>
    <property type="match status" value="1"/>
</dbReference>
<dbReference type="InterPro" id="IPR036465">
    <property type="entry name" value="vWFA_dom_sf"/>
</dbReference>
<dbReference type="SMART" id="SM00327">
    <property type="entry name" value="VWA"/>
    <property type="match status" value="1"/>
</dbReference>
<evidence type="ECO:0000256" key="7">
    <source>
        <dbReference type="ARBA" id="ARBA00023186"/>
    </source>
</evidence>
<sequence length="4442" mass="507535">MKIEDIISSPEEGLNEFIDRHGLCFHQLLSTLKPASEYNLEVNERILYLIGKISVISSSSWKYALHYFSEEVPPFLRFLEGHKDMENTPKRRKIQRRPLSDESVAWTTHRLVQTDAYFKDLWDWSSLSAVYPSILHNFNSETCWLLERCFHNLLDLDHSLHHLKYSPSIEIKIPIKSHSSKKELIPESKLVEIEGVSLKGSLSKDDTFVLVPSRKALRKSICLSISDGSPCLVSGPTGSGKTRFIEHIAQRLSRKKFVDFHSIRVTDQTDGRSLVGGYVCTEVPGQFVWQRGILTKAIMDGDWFLIEDVGKASPDVKSLLSQIIECNSLYISHFGESLKPSPGFHLFCTSSTSAMEQEDVLKFNHSPYHISLNAFSLDEISSVISSLFSQKLDVGTCTKMVKTYEIISKMDSMSRIRRNLSLRDLIKWCERISLLTNRDDVFFNGIDSLCQWIPNKHIKLEACHVIGRFVNYNQNEISHLLDSHYPKLILSKHALLMGRATLHKTESSETDPKFALTKSTSNLLEFLASAVGQSEPVLLIGETGVGKTSTVQYLCSSIGKKLRVVNMSQQSDNSDLLGAYKPVDTGIIVKSTRKKFEFLFAQTFSAQDNRKFLRNISLCVQSKSWSKVIQLFSHVCDKAIIFLLKSKNEELIHQWKDLSLEIQGIEKSLSSKINIMFSFVKGVLSEAIENGEWILLDEINLAESETLECLTDFISKEVSAVSSPENPELSMNKHPDFRIFACMNPPTDIGKANLPPSLRNQFTEYFINEPDEENELIQIVSKYLKDLNVEVETVQNIVDFYLMLKVNASKKLCAGNGVIPVFSLRTLCRALRIASRNKCSNIQRSIFEAFSVCFLTELDTDSYHIVLRLLINHLVNERKGNKFLKEEIPKPIQSKIKSSFVKIEGYWIHVGENSPSIDEKYILTKSVRKNLKDISRIVSNCDLPVLIQGETSVGKTSLITYLANASGNHCYRINNHEHTDIQEYIGTYTMDDSGLFSFKEGVLVGAMRRGDWIILDELNLAPTEVLEALNRVLDDNRELFIAETQTLVKAHKNFRLFATQNPAGIYGGRKVLSRAFRNRFIQLNFEEVPSDEIETIVEKSCDLPRSMSKKMVKIMTELQALRRSSAAFEGKRGYITLRDLFRWGRRFHLAAKTIKTDTFYDWNKHFAEEGYMVLVSRIRRKDEEDVIKEHIEKITKIKLCDEEILTFTSEKNGLATICEQLFLLKSYKNSGIVWTHNAQRMAILLLHAIRFKEPVLLVGETGCGKTTIVQEIANFLKQNLKIINCHLHTETSDFLGGLRPSRDEREALFQWNDGPLIQTMKNGDILLVDEISLADDSVIERMNSVLEPSRKLLLAEKISEGESTEEITAKSSFQLIATMNPGGDFGKKELSPALRNRFFEVWCQCDNKDEDLHILIRKSLQYKFSFSPEYIIVDFLNWLKSSSNLQLSIRDLITWTTFINKTNDILKPSCSIIHGICLVLFDGYSMMNNLVQASTTLSFKGDCLKYFQSALKDHDPSCSCLQWIFNEGGNCKEMINSPTQFGIKPFVLSKTSISATNCKFSFKNKTTAQNAFKLLRGFCLNKPTLLEGLPGVGKSSIIESLAALSGNQLVRINLSDQTEISDLFGTDLPVESISKDKNSKQIFSWRDGPLLSALKAGHWILLDELNLATQSVLEGLNACLDHRGEIFVPELNKTFSIKTCSTKIFGCQNPFYEGGDRKGLPKSFLNRFVRINVNPLNEEDLLSICESKFPTLNMDFITKIISCIQELKNIMKMSSFVGSPWSINLRDVSRFCQVLERKNGEYSENYVCNLFETIFVVRFRTKKDQNIVRDIYRHFFSCIHTPKVSFFINKEVVKVGMSSVSRTQSIFNDSSLTYLPSQSKTLEHLMLCVENRFIPILVGTSGVGKSTIIKVASQLAGQELITISLSSGCDTNDLLGGFEQTDILQEIMRVRSKLIQSLKKMARKKSEVRDRIFNLVACLKKSCGLKDVASFFKLLVELKNGDNDFITELIEKEELNLLAKFERHGNTKFFKWIDSNLVQALIDGSWVLMDNANFCSSSVLDRLNGLLEDGGCLDLYEHGLVNGTHRKIIPHPNFRIFFTLNPKNGELSPAMRNRCVEIFLPDETLDNISKCILSSTILGSQLSTALMPIYSKRPYCNIIEMSKCFKELLLNGFTLKESLEHLNGIGKEDTSVESFNPPKSAKFQAVQCLSLSSDPFVILPMTQISILKDCIQDPDIIILYFLLFSTKEDLSFRVDLLKEYASVSTLSTLTEGFQLESLPLEKRAFLPFVKDEISDNLNKGSINIYSKLSLSKIKDLAFPPSSTSELKNAGLALQDFWLKIIKKLNLSRVNNDNWDLFESIFVFIGHMIRIIEEENNDNKISILTIIWIKLKSLLQTLELKVRTKEVDRYLSLHLENDGHSVDRHHFMENIVHSPNGFLDASDLDSFLDILKKNDQWQCRELNEMGNLKKTLSLSFNWFQLQKKRNPIPNNNLFSPLYNHCLTSFNSLKSRENAFVCSVAMKWEELTSTSPPPPLRQLVNDIVFAETDNITLGNFQEKIKDLKILQDHISRDYNILIRHDEDKNFAILHQAMSICNSLTSDMDYSFLNEHVEKVRNLIQKISDRDNNALLYAELKMMVGLLMFRIGSQVSTIDIADKMRINLDQLEERSTQLKFTMNAADICNCLDHFYPQRSEFLDSTHPHRKLLLKSITSCVNDVEHIRNNIPFRKENYKSLLSDIIQIRETNGSLDNIISLFNDVLQRKENSEQTDGKAMSWIMSMIQFGKNIIFRYPSYIDIITPLLDGITSMVEGLSIYIDLSSDLTNCEKNINRIKSGLCSRYMVLNTDYFEITEVDDSDAHQLLLSNNKIRLDHKLMNIFAFDFADKYFSLGDQKAYESLSIALNQDFSSLQHLSLSPKKCLSSMNELPHYFNVFKSVRNLISLYFKESGNILEFLCGQVPSSNFLEIKSSVSEFLKVKKTTLDLLDNFPENPLLTDILTVVERILGFPARSPISKFQEGVALLLPKILSWNKNAPKIYNINSEPLDIIIFDWQKLELSNVEMEFSQILKNFGENSYEEMWRVFKSLNLGSAVVSKRKFMLACFRFLCTSNIGEFERRLVLSESLIKLFDPLCKELADGFDIILKYFQRCVPCINKVIHDKIKELTKSVKLALKSEFISYRKYRSASKKTTYKKIVADFIEFLRESSFKYFRINSPFDKIDISSQSLPKFEPKYHTIADIKNECEHLEFFSSSEASLGDVKSLNLKSNRLLNDLLISNNISNAFSENLKEIIISYKDIPHKALIDDPKGFHKYSKLITEVLRTMKDIGISYKLGLIHDVGYINFATTQVRNYPEHLLQILMRFEELKEMFLNKSSKKKQLNSGVIQRIEGSVTHGVLYSSSMNSYCHSFDLVQKDLKDIITKLIGSNDGLENWFRWADKSKIALSDSSIENTRRILESLIAQSTVMKKDRVEAEKARKIILAFESQIKNIEGIRSKDDLSNKLLKLKEVSEKFNVIQSDLVSDILRDININRLILNSHIEFYQKWMIINTGDEKIPNSNSLLVYLRKTCERILGIVQDYVKKLGSVKTDDIETFSEIRHVVSEEISLLKVSKVMKSFKNLASLAVFNSNNLPIISSIVPLMSTYLSILESSKIRCHNVALIFDEYLRSTLEVFIQFGDAEFKHQPEEEEDDQQNEGEDKGPKEGCGLGDGTGNDNVSSEIPNEDMLEGAERKEDQEDEKEDKDEEDQKGPEEDDGIEMQDDFDDGKFESKEEDEDREEDDDKDEEEELDKKEEDVDENVELDDDLWKDEDDEEPEDESKEDEKISEEKKDKSEKSRKNKEHKENSHSNDKEEENPDSEADENESDFEEKDNNELDKDDDSIDEEDKRKREDEEFSDGEELDLDVVDENKLDEHEPEDLNMDDMNIDDENEEDIMDMDKDDLDDYEKPDFEDPDVELDDDKTDEAGGDNSENDPRENTSNIPDGTKNETVEEDAAVNNQDSIDGTSVDAKSTESKPENKSVEHQEKSKANEKSKTANDKEVVSNLEIAHSNEEESQREEESKIYDNLPEEEEREEDPNVVETMDHKQLKDHSGKDKEEEDEKMDVDDSVNTIPKIESDKLPTLGAERPNESYFSSGLNMQPEINADIDFKSLTNTKNPGSSNVSHENIKEWTHVCNGTSSLSQNLMTKLRLLFEPTKANRLKGDYKSGKRLNMRKIIPYIASHFRKDKIWLKRTKVSKRDYHILFALDDSQSMSDNEANTMAIEALATVSQAFNVLEVGKLGVIKFGESAELVQPFKSGFTPEDGGRILQDFKFSQTKTSILSLVQESINAFMKQGAEVSNSLSQLLVIISDGRGVFHEGKDELLQALRKAASAKIFIMFVIVETKNEASILDIRFPVFDDSHNLLRIESYMDNFPFNYYILLKDMKSLPHTLCGALQQWFEMTNYK</sequence>
<dbReference type="SUPFAM" id="SSF52540">
    <property type="entry name" value="P-loop containing nucleoside triphosphate hydrolases"/>
    <property type="match status" value="6"/>
</dbReference>
<dbReference type="InterPro" id="IPR027417">
    <property type="entry name" value="P-loop_NTPase"/>
</dbReference>
<dbReference type="PIRSF" id="PIRSF010340">
    <property type="entry name" value="Midasin"/>
    <property type="match status" value="1"/>
</dbReference>
<keyword evidence="7 9" id="KW-0143">Chaperone</keyword>
<dbReference type="GO" id="GO:0016887">
    <property type="term" value="F:ATP hydrolysis activity"/>
    <property type="evidence" value="ECO:0007669"/>
    <property type="project" value="InterPro"/>
</dbReference>
<gene>
    <name evidence="12" type="primary">MDN1</name>
</gene>
<feature type="compositionally biased region" description="Acidic residues" evidence="10">
    <location>
        <begin position="3909"/>
        <end position="3939"/>
    </location>
</feature>
<feature type="compositionally biased region" description="Basic and acidic residues" evidence="10">
    <location>
        <begin position="3816"/>
        <end position="3845"/>
    </location>
</feature>
<dbReference type="Pfam" id="PF17867">
    <property type="entry name" value="AAA_lid_7"/>
    <property type="match status" value="3"/>
</dbReference>
<dbReference type="PROSITE" id="PS50234">
    <property type="entry name" value="VWFA"/>
    <property type="match status" value="1"/>
</dbReference>
<dbReference type="Pfam" id="PF17865">
    <property type="entry name" value="AAA_lid_5"/>
    <property type="match status" value="1"/>
</dbReference>
<evidence type="ECO:0000256" key="8">
    <source>
        <dbReference type="ARBA" id="ARBA00023242"/>
    </source>
</evidence>
<dbReference type="InterPro" id="IPR011704">
    <property type="entry name" value="ATPase_dyneun-rel_AAA"/>
</dbReference>
<keyword evidence="5 9" id="KW-0547">Nucleotide-binding</keyword>
<feature type="compositionally biased region" description="Acidic residues" evidence="10">
    <location>
        <begin position="3846"/>
        <end position="3864"/>
    </location>
</feature>
<evidence type="ECO:0000256" key="6">
    <source>
        <dbReference type="ARBA" id="ARBA00022840"/>
    </source>
</evidence>
<evidence type="ECO:0000256" key="1">
    <source>
        <dbReference type="ARBA" id="ARBA00004604"/>
    </source>
</evidence>
<dbReference type="Pfam" id="PF00092">
    <property type="entry name" value="VWA"/>
    <property type="match status" value="1"/>
</dbReference>
<dbReference type="EMBL" id="HACA01014081">
    <property type="protein sequence ID" value="CDW31442.1"/>
    <property type="molecule type" value="Transcribed_RNA"/>
</dbReference>
<dbReference type="PANTHER" id="PTHR48103:SF2">
    <property type="entry name" value="MIDASIN"/>
    <property type="match status" value="1"/>
</dbReference>
<dbReference type="FunFam" id="3.40.50.300:FF:000142">
    <property type="entry name" value="Midasin"/>
    <property type="match status" value="1"/>
</dbReference>
<dbReference type="InterPro" id="IPR002035">
    <property type="entry name" value="VWF_A"/>
</dbReference>
<organism evidence="12">
    <name type="scientific">Lepeophtheirus salmonis</name>
    <name type="common">Salmon louse</name>
    <name type="synonym">Caligus salmonis</name>
    <dbReference type="NCBI Taxonomy" id="72036"/>
    <lineage>
        <taxon>Eukaryota</taxon>
        <taxon>Metazoa</taxon>
        <taxon>Ecdysozoa</taxon>
        <taxon>Arthropoda</taxon>
        <taxon>Crustacea</taxon>
        <taxon>Multicrustacea</taxon>
        <taxon>Hexanauplia</taxon>
        <taxon>Copepoda</taxon>
        <taxon>Siphonostomatoida</taxon>
        <taxon>Caligidae</taxon>
        <taxon>Lepeophtheirus</taxon>
    </lineage>
</organism>
<comment type="function">
    <text evidence="9">Nuclear chaperone required for maturation and nuclear export of pre-60S ribosome subunits.</text>
</comment>
<evidence type="ECO:0000256" key="5">
    <source>
        <dbReference type="ARBA" id="ARBA00022741"/>
    </source>
</evidence>
<dbReference type="InterPro" id="IPR003593">
    <property type="entry name" value="AAA+_ATPase"/>
</dbReference>
<feature type="compositionally biased region" description="Basic and acidic residues" evidence="10">
    <location>
        <begin position="4044"/>
        <end position="4058"/>
    </location>
</feature>
<name>A0A0K2U0I8_LEPSM</name>
<evidence type="ECO:0000259" key="11">
    <source>
        <dbReference type="PROSITE" id="PS50234"/>
    </source>
</evidence>
<feature type="compositionally biased region" description="Basic and acidic residues" evidence="10">
    <location>
        <begin position="4005"/>
        <end position="4036"/>
    </location>
</feature>
<feature type="region of interest" description="Disordered" evidence="10">
    <location>
        <begin position="3680"/>
        <end position="4102"/>
    </location>
</feature>
<dbReference type="Gene3D" id="3.40.50.300">
    <property type="entry name" value="P-loop containing nucleotide triphosphate hydrolases"/>
    <property type="match status" value="6"/>
</dbReference>
<feature type="compositionally biased region" description="Acidic residues" evidence="10">
    <location>
        <begin position="3790"/>
        <end position="3815"/>
    </location>
</feature>
<keyword evidence="8 9" id="KW-0539">Nucleus</keyword>
<dbReference type="FunFam" id="3.40.50.300:FF:000582">
    <property type="entry name" value="Midasin"/>
    <property type="match status" value="1"/>
</dbReference>
<dbReference type="FunFam" id="3.40.50.300:FF:001384">
    <property type="entry name" value="Midasin"/>
    <property type="match status" value="1"/>
</dbReference>
<dbReference type="GO" id="GO:0000027">
    <property type="term" value="P:ribosomal large subunit assembly"/>
    <property type="evidence" value="ECO:0007669"/>
    <property type="project" value="InterPro"/>
</dbReference>
<feature type="compositionally biased region" description="Acidic residues" evidence="10">
    <location>
        <begin position="4062"/>
        <end position="4073"/>
    </location>
</feature>
<dbReference type="InterPro" id="IPR040848">
    <property type="entry name" value="AAA_lid_7"/>
</dbReference>
<dbReference type="FunFam" id="3.40.50.300:FF:004102">
    <property type="entry name" value="Uncharacterized protein"/>
    <property type="match status" value="1"/>
</dbReference>
<dbReference type="InterPro" id="IPR012099">
    <property type="entry name" value="Midasin"/>
</dbReference>
<feature type="compositionally biased region" description="Acidic residues" evidence="10">
    <location>
        <begin position="3946"/>
        <end position="3961"/>
    </location>
</feature>
<evidence type="ECO:0000313" key="12">
    <source>
        <dbReference type="EMBL" id="CDW31442.1"/>
    </source>
</evidence>
<feature type="compositionally biased region" description="Acidic residues" evidence="10">
    <location>
        <begin position="4092"/>
        <end position="4102"/>
    </location>
</feature>
<dbReference type="GO" id="GO:0005730">
    <property type="term" value="C:nucleolus"/>
    <property type="evidence" value="ECO:0007669"/>
    <property type="project" value="UniProtKB-SubCell"/>
</dbReference>
<dbReference type="GO" id="GO:0005524">
    <property type="term" value="F:ATP binding"/>
    <property type="evidence" value="ECO:0007669"/>
    <property type="project" value="UniProtKB-KW"/>
</dbReference>
<keyword evidence="6 9" id="KW-0067">ATP-binding</keyword>
<feature type="compositionally biased region" description="Basic and acidic residues" evidence="10">
    <location>
        <begin position="4077"/>
        <end position="4091"/>
    </location>
</feature>
<reference evidence="12" key="1">
    <citation type="submission" date="2014-05" db="EMBL/GenBank/DDBJ databases">
        <authorList>
            <person name="Chronopoulou M."/>
        </authorList>
    </citation>
    <scope>NUCLEOTIDE SEQUENCE</scope>
    <source>
        <tissue evidence="12">Whole organism</tissue>
    </source>
</reference>
<feature type="compositionally biased region" description="Acidic residues" evidence="10">
    <location>
        <begin position="3766"/>
        <end position="3783"/>
    </location>
</feature>
<dbReference type="OrthoDB" id="422220at2759"/>
<protein>
    <recommendedName>
        <fullName evidence="4 9">Midasin</fullName>
    </recommendedName>
</protein>
<dbReference type="SMART" id="SM00382">
    <property type="entry name" value="AAA"/>
    <property type="match status" value="6"/>
</dbReference>
<dbReference type="GO" id="GO:0005654">
    <property type="term" value="C:nucleoplasm"/>
    <property type="evidence" value="ECO:0007669"/>
    <property type="project" value="UniProtKB-SubCell"/>
</dbReference>
<dbReference type="CDD" id="cd00009">
    <property type="entry name" value="AAA"/>
    <property type="match status" value="1"/>
</dbReference>
<dbReference type="Pfam" id="PF07728">
    <property type="entry name" value="AAA_5"/>
    <property type="match status" value="7"/>
</dbReference>
<feature type="compositionally biased region" description="Acidic residues" evidence="10">
    <location>
        <begin position="3888"/>
        <end position="3901"/>
    </location>
</feature>
<evidence type="ECO:0000256" key="4">
    <source>
        <dbReference type="ARBA" id="ARBA00017143"/>
    </source>
</evidence>
<dbReference type="InterPro" id="IPR041190">
    <property type="entry name" value="Midasin_AAA_lid_5"/>
</dbReference>
<feature type="compositionally biased region" description="Acidic residues" evidence="10">
    <location>
        <begin position="3731"/>
        <end position="3740"/>
    </location>
</feature>
<dbReference type="Gene3D" id="3.40.50.410">
    <property type="entry name" value="von Willebrand factor, type A domain"/>
    <property type="match status" value="1"/>
</dbReference>
<dbReference type="GO" id="GO:0030687">
    <property type="term" value="C:preribosome, large subunit precursor"/>
    <property type="evidence" value="ECO:0007669"/>
    <property type="project" value="TreeGrafter"/>
</dbReference>